<dbReference type="PANTHER" id="PTHR47515:SF1">
    <property type="entry name" value="BLR2054 PROTEIN"/>
    <property type="match status" value="1"/>
</dbReference>
<protein>
    <recommendedName>
        <fullName evidence="1">Integrase catalytic domain-containing protein</fullName>
    </recommendedName>
</protein>
<evidence type="ECO:0000313" key="3">
    <source>
        <dbReference type="Proteomes" id="UP001161390"/>
    </source>
</evidence>
<keyword evidence="3" id="KW-1185">Reference proteome</keyword>
<proteinExistence type="predicted"/>
<accession>A0ABQ5V3L6</accession>
<feature type="domain" description="Integrase catalytic" evidence="1">
    <location>
        <begin position="23"/>
        <end position="156"/>
    </location>
</feature>
<reference evidence="2" key="2">
    <citation type="submission" date="2023-01" db="EMBL/GenBank/DDBJ databases">
        <title>Draft genome sequence of Algimonas porphyrae strain NBRC 108216.</title>
        <authorList>
            <person name="Sun Q."/>
            <person name="Mori K."/>
        </authorList>
    </citation>
    <scope>NUCLEOTIDE SEQUENCE</scope>
    <source>
        <strain evidence="2">NBRC 108216</strain>
    </source>
</reference>
<dbReference type="PROSITE" id="PS50994">
    <property type="entry name" value="INTEGRASE"/>
    <property type="match status" value="1"/>
</dbReference>
<organism evidence="2 3">
    <name type="scientific">Algimonas porphyrae</name>
    <dbReference type="NCBI Taxonomy" id="1128113"/>
    <lineage>
        <taxon>Bacteria</taxon>
        <taxon>Pseudomonadati</taxon>
        <taxon>Pseudomonadota</taxon>
        <taxon>Alphaproteobacteria</taxon>
        <taxon>Maricaulales</taxon>
        <taxon>Robiginitomaculaceae</taxon>
        <taxon>Algimonas</taxon>
    </lineage>
</organism>
<name>A0ABQ5V3L6_9PROT</name>
<dbReference type="InterPro" id="IPR036397">
    <property type="entry name" value="RNaseH_sf"/>
</dbReference>
<evidence type="ECO:0000313" key="2">
    <source>
        <dbReference type="EMBL" id="GLQ22098.1"/>
    </source>
</evidence>
<reference evidence="2" key="1">
    <citation type="journal article" date="2014" name="Int. J. Syst. Evol. Microbiol.">
        <title>Complete genome of a new Firmicutes species belonging to the dominant human colonic microbiota ('Ruminococcus bicirculans') reveals two chromosomes and a selective capacity to utilize plant glucans.</title>
        <authorList>
            <consortium name="NISC Comparative Sequencing Program"/>
            <person name="Wegmann U."/>
            <person name="Louis P."/>
            <person name="Goesmann A."/>
            <person name="Henrissat B."/>
            <person name="Duncan S.H."/>
            <person name="Flint H.J."/>
        </authorList>
    </citation>
    <scope>NUCLEOTIDE SEQUENCE</scope>
    <source>
        <strain evidence="2">NBRC 108216</strain>
    </source>
</reference>
<dbReference type="PANTHER" id="PTHR47515">
    <property type="entry name" value="LOW CALCIUM RESPONSE LOCUS PROTEIN T"/>
    <property type="match status" value="1"/>
</dbReference>
<dbReference type="InterPro" id="IPR012337">
    <property type="entry name" value="RNaseH-like_sf"/>
</dbReference>
<dbReference type="Pfam" id="PF13683">
    <property type="entry name" value="rve_3"/>
    <property type="match status" value="1"/>
</dbReference>
<dbReference type="InterPro" id="IPR001584">
    <property type="entry name" value="Integrase_cat-core"/>
</dbReference>
<evidence type="ECO:0000259" key="1">
    <source>
        <dbReference type="PROSITE" id="PS50994"/>
    </source>
</evidence>
<dbReference type="SUPFAM" id="SSF53098">
    <property type="entry name" value="Ribonuclease H-like"/>
    <property type="match status" value="1"/>
</dbReference>
<comment type="caution">
    <text evidence="2">The sequence shown here is derived from an EMBL/GenBank/DDBJ whole genome shotgun (WGS) entry which is preliminary data.</text>
</comment>
<sequence length="169" mass="19587">MIKLIAELSLDKAVLRTIRPDGLLDVFTREAMAIEVGSRLRGENVANVRRSPRLPLRPTREGILRQWRRVHRTDHGLWAYTHKVKMDFSRPRAPTDNAHIKSFNGSIRDELLNMNWFSSIAEAQRLAEASRRHYNESRPHMGQNSRTPREFAELSSLCHRDDMKMAAGF</sequence>
<dbReference type="EMBL" id="BSNJ01000010">
    <property type="protein sequence ID" value="GLQ22098.1"/>
    <property type="molecule type" value="Genomic_DNA"/>
</dbReference>
<dbReference type="Proteomes" id="UP001161390">
    <property type="component" value="Unassembled WGS sequence"/>
</dbReference>
<gene>
    <name evidence="2" type="ORF">GCM10007854_30530</name>
</gene>
<dbReference type="Gene3D" id="3.30.420.10">
    <property type="entry name" value="Ribonuclease H-like superfamily/Ribonuclease H"/>
    <property type="match status" value="1"/>
</dbReference>